<reference evidence="1" key="1">
    <citation type="submission" date="2014-11" db="EMBL/GenBank/DDBJ databases">
        <authorList>
            <person name="Amaro Gonzalez C."/>
        </authorList>
    </citation>
    <scope>NUCLEOTIDE SEQUENCE</scope>
</reference>
<proteinExistence type="predicted"/>
<dbReference type="EMBL" id="GBXM01049439">
    <property type="protein sequence ID" value="JAH59138.1"/>
    <property type="molecule type" value="Transcribed_RNA"/>
</dbReference>
<name>A0A0E9U2D4_ANGAN</name>
<dbReference type="AlphaFoldDB" id="A0A0E9U2D4"/>
<sequence length="62" mass="7231">MVVYPLVILYYVDTAVHMIKHLKIKANVDIKATYPFLHQRNRIQLAEHTSGSEHRHTYLSGL</sequence>
<protein>
    <submittedName>
        <fullName evidence="1">Uncharacterized protein</fullName>
    </submittedName>
</protein>
<accession>A0A0E9U2D4</accession>
<evidence type="ECO:0000313" key="1">
    <source>
        <dbReference type="EMBL" id="JAH59138.1"/>
    </source>
</evidence>
<organism evidence="1">
    <name type="scientific">Anguilla anguilla</name>
    <name type="common">European freshwater eel</name>
    <name type="synonym">Muraena anguilla</name>
    <dbReference type="NCBI Taxonomy" id="7936"/>
    <lineage>
        <taxon>Eukaryota</taxon>
        <taxon>Metazoa</taxon>
        <taxon>Chordata</taxon>
        <taxon>Craniata</taxon>
        <taxon>Vertebrata</taxon>
        <taxon>Euteleostomi</taxon>
        <taxon>Actinopterygii</taxon>
        <taxon>Neopterygii</taxon>
        <taxon>Teleostei</taxon>
        <taxon>Anguilliformes</taxon>
        <taxon>Anguillidae</taxon>
        <taxon>Anguilla</taxon>
    </lineage>
</organism>
<reference evidence="1" key="2">
    <citation type="journal article" date="2015" name="Fish Shellfish Immunol.">
        <title>Early steps in the European eel (Anguilla anguilla)-Vibrio vulnificus interaction in the gills: Role of the RtxA13 toxin.</title>
        <authorList>
            <person name="Callol A."/>
            <person name="Pajuelo D."/>
            <person name="Ebbesson L."/>
            <person name="Teles M."/>
            <person name="MacKenzie S."/>
            <person name="Amaro C."/>
        </authorList>
    </citation>
    <scope>NUCLEOTIDE SEQUENCE</scope>
</reference>